<comment type="caution">
    <text evidence="2">The sequence shown here is derived from an EMBL/GenBank/DDBJ whole genome shotgun (WGS) entry which is preliminary data.</text>
</comment>
<evidence type="ECO:0000313" key="3">
    <source>
        <dbReference type="Proteomes" id="UP000582646"/>
    </source>
</evidence>
<organism evidence="2 3">
    <name type="scientific">Tsukamurella spumae</name>
    <dbReference type="NCBI Taxonomy" id="44753"/>
    <lineage>
        <taxon>Bacteria</taxon>
        <taxon>Bacillati</taxon>
        <taxon>Actinomycetota</taxon>
        <taxon>Actinomycetes</taxon>
        <taxon>Mycobacteriales</taxon>
        <taxon>Tsukamurellaceae</taxon>
        <taxon>Tsukamurella</taxon>
    </lineage>
</organism>
<evidence type="ECO:0000313" key="2">
    <source>
        <dbReference type="EMBL" id="NKY20470.1"/>
    </source>
</evidence>
<dbReference type="InterPro" id="IPR029069">
    <property type="entry name" value="HotDog_dom_sf"/>
</dbReference>
<protein>
    <submittedName>
        <fullName evidence="2">MaoC family dehydratase</fullName>
    </submittedName>
</protein>
<dbReference type="EMBL" id="JAAXOQ010000033">
    <property type="protein sequence ID" value="NKY20470.1"/>
    <property type="molecule type" value="Genomic_DNA"/>
</dbReference>
<dbReference type="CDD" id="cd03441">
    <property type="entry name" value="R_hydratase_like"/>
    <property type="match status" value="1"/>
</dbReference>
<evidence type="ECO:0000259" key="1">
    <source>
        <dbReference type="Pfam" id="PF13452"/>
    </source>
</evidence>
<proteinExistence type="predicted"/>
<accession>A0A846X9W5</accession>
<dbReference type="Gene3D" id="3.10.129.10">
    <property type="entry name" value="Hotdog Thioesterase"/>
    <property type="match status" value="1"/>
</dbReference>
<gene>
    <name evidence="2" type="ORF">HF999_19105</name>
</gene>
<dbReference type="Pfam" id="PF13452">
    <property type="entry name" value="FAS1_DH_region"/>
    <property type="match status" value="1"/>
</dbReference>
<dbReference type="InterPro" id="IPR039569">
    <property type="entry name" value="FAS1-like_DH_region"/>
</dbReference>
<feature type="domain" description="FAS1-like dehydratase" evidence="1">
    <location>
        <begin position="23"/>
        <end position="152"/>
    </location>
</feature>
<dbReference type="AlphaFoldDB" id="A0A846X9W5"/>
<dbReference type="Proteomes" id="UP000582646">
    <property type="component" value="Unassembled WGS sequence"/>
</dbReference>
<name>A0A846X9W5_9ACTN</name>
<dbReference type="SUPFAM" id="SSF54637">
    <property type="entry name" value="Thioesterase/thiol ester dehydrase-isomerase"/>
    <property type="match status" value="1"/>
</dbReference>
<sequence>MPIDASVTDLTADEKSRRAAEAVGYHRVHPDTYLVGREKVREYAIASQFSDPRFFDLEAARAAGYADLVAPPMLVSVAGVVANRHLFDDGVVGYGASQLIQADESMTYHQPVVAGHELTVHVHVDKYRQVGGFDMVTIRNEIYSQDDEHLVTFSTTLIGGTPDDTVDIGEVAANVVMHGVMAS</sequence>
<keyword evidence="3" id="KW-1185">Reference proteome</keyword>
<reference evidence="2 3" key="1">
    <citation type="submission" date="2020-04" db="EMBL/GenBank/DDBJ databases">
        <title>MicrobeNet Type strains.</title>
        <authorList>
            <person name="Nicholson A.C."/>
        </authorList>
    </citation>
    <scope>NUCLEOTIDE SEQUENCE [LARGE SCALE GENOMIC DNA]</scope>
    <source>
        <strain evidence="2 3">DSM 44113</strain>
    </source>
</reference>